<dbReference type="Proteomes" id="UP000675379">
    <property type="component" value="Unassembled WGS sequence"/>
</dbReference>
<protein>
    <submittedName>
        <fullName evidence="2">DegV family protein</fullName>
    </submittedName>
</protein>
<dbReference type="Gene3D" id="3.30.1180.10">
    <property type="match status" value="1"/>
</dbReference>
<comment type="caution">
    <text evidence="2">The sequence shown here is derived from an EMBL/GenBank/DDBJ whole genome shotgun (WGS) entry which is preliminary data.</text>
</comment>
<dbReference type="PROSITE" id="PS51482">
    <property type="entry name" value="DEGV"/>
    <property type="match status" value="1"/>
</dbReference>
<evidence type="ECO:0000313" key="2">
    <source>
        <dbReference type="EMBL" id="MBR0576151.1"/>
    </source>
</evidence>
<dbReference type="RefSeq" id="WP_211800957.1">
    <property type="nucleotide sequence ID" value="NZ_JAGSCS010000008.1"/>
</dbReference>
<dbReference type="Pfam" id="PF02645">
    <property type="entry name" value="DegV"/>
    <property type="match status" value="1"/>
</dbReference>
<dbReference type="InterPro" id="IPR050270">
    <property type="entry name" value="DegV_domain_contain"/>
</dbReference>
<sequence>MNKIKLITDSTSDLTPDLVSKYDIEVLPLNVHIGDKTYKDGQDITLSQMYAGVKAGGPFPTTSQVNPQEFHDAYKKYLDEGYKIISVHISSLLSGTIQSAEIAKDMLESEDITVIDSQGVSAVLLLSLVEAGEMIKAGKSYEEVVAGIRENCSRTKVLVTFDTMEYLVKGGRVPKSVGAIGGFLGIKPLISLKEGKLEMVDKARGTKKALKSLLSFVDEAQVRPGTKVVVINSLDSESNRALCAHLEEKGQSYLEIQVGCVIGVHAGPKLTGVFYLS</sequence>
<dbReference type="InterPro" id="IPR043168">
    <property type="entry name" value="DegV_C"/>
</dbReference>
<dbReference type="SUPFAM" id="SSF82549">
    <property type="entry name" value="DAK1/DegV-like"/>
    <property type="match status" value="1"/>
</dbReference>
<gene>
    <name evidence="2" type="ORF">KCG48_07325</name>
</gene>
<keyword evidence="3" id="KW-1185">Reference proteome</keyword>
<dbReference type="PANTHER" id="PTHR33434:SF2">
    <property type="entry name" value="FATTY ACID-BINDING PROTEIN TM_1468"/>
    <property type="match status" value="1"/>
</dbReference>
<proteinExistence type="predicted"/>
<evidence type="ECO:0000313" key="3">
    <source>
        <dbReference type="Proteomes" id="UP000675379"/>
    </source>
</evidence>
<name>A0A941CNV3_9CLOT</name>
<dbReference type="InterPro" id="IPR003797">
    <property type="entry name" value="DegV"/>
</dbReference>
<evidence type="ECO:0000256" key="1">
    <source>
        <dbReference type="ARBA" id="ARBA00023121"/>
    </source>
</evidence>
<dbReference type="AlphaFoldDB" id="A0A941CNV3"/>
<reference evidence="2" key="1">
    <citation type="submission" date="2021-04" db="EMBL/GenBank/DDBJ databases">
        <title>Proteiniclasticum sedimins sp. nov., an obligate anaerobic bacterium isolated from anaerobic sludge.</title>
        <authorList>
            <person name="Liu J."/>
        </authorList>
    </citation>
    <scope>NUCLEOTIDE SEQUENCE</scope>
    <source>
        <strain evidence="2">BAD-10</strain>
    </source>
</reference>
<dbReference type="NCBIfam" id="TIGR00762">
    <property type="entry name" value="DegV"/>
    <property type="match status" value="1"/>
</dbReference>
<dbReference type="EMBL" id="JAGSCS010000008">
    <property type="protein sequence ID" value="MBR0576151.1"/>
    <property type="molecule type" value="Genomic_DNA"/>
</dbReference>
<organism evidence="2 3">
    <name type="scientific">Proteiniclasticum sediminis</name>
    <dbReference type="NCBI Taxonomy" id="2804028"/>
    <lineage>
        <taxon>Bacteria</taxon>
        <taxon>Bacillati</taxon>
        <taxon>Bacillota</taxon>
        <taxon>Clostridia</taxon>
        <taxon>Eubacteriales</taxon>
        <taxon>Clostridiaceae</taxon>
        <taxon>Proteiniclasticum</taxon>
    </lineage>
</organism>
<accession>A0A941CNV3</accession>
<keyword evidence="1" id="KW-0446">Lipid-binding</keyword>
<dbReference type="GO" id="GO:0008289">
    <property type="term" value="F:lipid binding"/>
    <property type="evidence" value="ECO:0007669"/>
    <property type="project" value="UniProtKB-KW"/>
</dbReference>
<dbReference type="PANTHER" id="PTHR33434">
    <property type="entry name" value="DEGV DOMAIN-CONTAINING PROTEIN DR_1986-RELATED"/>
    <property type="match status" value="1"/>
</dbReference>
<dbReference type="Gene3D" id="3.40.50.10170">
    <property type="match status" value="1"/>
</dbReference>